<sequence length="176" mass="18697">MVALVGIIGGCAHELGASERPATTVAELAETIAVSSGMSSSRWRPAASGSPVLPNGDAAFSWHDGSDTVGVTVTAYSSPYAATWAFVSGDLADDAADDFESSPYSVAFHVDGPDQQAGWCVVERGGGCLYWMYQARFGQYLLLVDRFEPGTAWEQDEFAAYVGKFVRAMNTALPPR</sequence>
<reference evidence="1" key="1">
    <citation type="submission" date="2021-01" db="EMBL/GenBank/DDBJ databases">
        <title>Whole genome shotgun sequence of Catellatospora methionotrophica NBRC 14553.</title>
        <authorList>
            <person name="Komaki H."/>
            <person name="Tamura T."/>
        </authorList>
    </citation>
    <scope>NUCLEOTIDE SEQUENCE</scope>
    <source>
        <strain evidence="1">NBRC 14553</strain>
    </source>
</reference>
<protein>
    <submittedName>
        <fullName evidence="1">Uncharacterized protein</fullName>
    </submittedName>
</protein>
<dbReference type="AlphaFoldDB" id="A0A8J3PBY4"/>
<dbReference type="EMBL" id="BONJ01000001">
    <property type="protein sequence ID" value="GIG11866.1"/>
    <property type="molecule type" value="Genomic_DNA"/>
</dbReference>
<evidence type="ECO:0000313" key="2">
    <source>
        <dbReference type="Proteomes" id="UP000660339"/>
    </source>
</evidence>
<comment type="caution">
    <text evidence="1">The sequence shown here is derived from an EMBL/GenBank/DDBJ whole genome shotgun (WGS) entry which is preliminary data.</text>
</comment>
<evidence type="ECO:0000313" key="1">
    <source>
        <dbReference type="EMBL" id="GIG11866.1"/>
    </source>
</evidence>
<dbReference type="Proteomes" id="UP000660339">
    <property type="component" value="Unassembled WGS sequence"/>
</dbReference>
<accession>A0A8J3PBY4</accession>
<gene>
    <name evidence="1" type="ORF">Cme02nite_01980</name>
</gene>
<proteinExistence type="predicted"/>
<keyword evidence="2" id="KW-1185">Reference proteome</keyword>
<organism evidence="1 2">
    <name type="scientific">Catellatospora methionotrophica</name>
    <dbReference type="NCBI Taxonomy" id="121620"/>
    <lineage>
        <taxon>Bacteria</taxon>
        <taxon>Bacillati</taxon>
        <taxon>Actinomycetota</taxon>
        <taxon>Actinomycetes</taxon>
        <taxon>Micromonosporales</taxon>
        <taxon>Micromonosporaceae</taxon>
        <taxon>Catellatospora</taxon>
    </lineage>
</organism>
<name>A0A8J3PBY4_9ACTN</name>